<dbReference type="SUPFAM" id="SSF47413">
    <property type="entry name" value="lambda repressor-like DNA-binding domains"/>
    <property type="match status" value="1"/>
</dbReference>
<sequence>MSSQGRDGAESGQPMREKTMGELVRTWRKRAMLTQEQLGVRTGLNTRTIRRIELDERHSRGSTIRRLAEELGLNDAERSLLMRVAGQVAPPAALSQPVGTIPQQLPADVAAFVARARELAMFDDLAGEVGAVVVCAVDGMAGVGKTALAVHAAHRLAPHFPDGNLFVDLYGHTQGMAAADPSDTLARLLGALGVPGEAIPQHVNDRAALYRSLLAGRKMLIVLDNAADEAQVRPLLPGFGGCLVLITSRRRLVGLDEARTIPVDVLPLEDAVSLFAGTAGPERVADVPDEVLAEVVRRCGMLPLAIRLAAARLKAHPAWSVEHLLRRLEGHRYGLGELYAGRRSVAAALDLSYRELGVAERRAYRLLGLHAGADFPPEAAAALLSTTTKQASLTLDRLMEVNLLQEPAIGRYRFHDLIRAHAKEAAAEESESVRRGALARLLDHYGETVAAMVDHLYPYEADVRPRLSPGATSGASTPAAQDAGGWLDAELSNLLALARSAAEHGFSGHVRHLSATLHRCLRTRGRYTEAEGLHLRALAAARSGEDRAGEMEALLSLGEIRQAQCRYEAALKDGKGALDIARATGHRSGELRALNGIGMICGFQGDYAKAAGYFSRALGIARSIGHHTGELDALIASGNVHRITGRYEESANNLTAALDLAYSIGHRTGELRALLGLGFIHLGRGEHRPATGYFTRALELARGTGHRLGELDSLNGLGHVHRIRGRYQAAYDCYRQALDRAREIGNRNWQFEALHSIGRLRHDRGQADEALDCHCQALLLASDLDQPTDQARAHDGLAQAYASLGRRDEADLHWSRALSILISLDVDRTEERGVDVETMRAHIAALGRSTTRQTEMPHEVSASGPGSPVSHRRH</sequence>
<dbReference type="InterPro" id="IPR011990">
    <property type="entry name" value="TPR-like_helical_dom_sf"/>
</dbReference>
<dbReference type="SUPFAM" id="SSF52540">
    <property type="entry name" value="P-loop containing nucleoside triphosphate hydrolases"/>
    <property type="match status" value="1"/>
</dbReference>
<dbReference type="PRINTS" id="PR00364">
    <property type="entry name" value="DISEASERSIST"/>
</dbReference>
<dbReference type="GO" id="GO:0043531">
    <property type="term" value="F:ADP binding"/>
    <property type="evidence" value="ECO:0007669"/>
    <property type="project" value="InterPro"/>
</dbReference>
<dbReference type="Proteomes" id="UP000236732">
    <property type="component" value="Unassembled WGS sequence"/>
</dbReference>
<evidence type="ECO:0000313" key="3">
    <source>
        <dbReference type="EMBL" id="SEG95896.1"/>
    </source>
</evidence>
<dbReference type="PANTHER" id="PTHR10098">
    <property type="entry name" value="RAPSYN-RELATED"/>
    <property type="match status" value="1"/>
</dbReference>
<dbReference type="EMBL" id="FNVT01000009">
    <property type="protein sequence ID" value="SEG95896.1"/>
    <property type="molecule type" value="Genomic_DNA"/>
</dbReference>
<dbReference type="SMART" id="SM00028">
    <property type="entry name" value="TPR"/>
    <property type="match status" value="7"/>
</dbReference>
<name>A0A1H6EFZ2_9ACTN</name>
<dbReference type="InterPro" id="IPR027417">
    <property type="entry name" value="P-loop_NTPase"/>
</dbReference>
<dbReference type="Gene3D" id="1.10.260.40">
    <property type="entry name" value="lambda repressor-like DNA-binding domains"/>
    <property type="match status" value="1"/>
</dbReference>
<gene>
    <name evidence="3" type="ORF">SAMN05444920_109194</name>
</gene>
<dbReference type="GO" id="GO:0003677">
    <property type="term" value="F:DNA binding"/>
    <property type="evidence" value="ECO:0007669"/>
    <property type="project" value="InterPro"/>
</dbReference>
<feature type="region of interest" description="Disordered" evidence="1">
    <location>
        <begin position="847"/>
        <end position="874"/>
    </location>
</feature>
<evidence type="ECO:0000259" key="2">
    <source>
        <dbReference type="PROSITE" id="PS50943"/>
    </source>
</evidence>
<evidence type="ECO:0000313" key="4">
    <source>
        <dbReference type="Proteomes" id="UP000236732"/>
    </source>
</evidence>
<dbReference type="SMART" id="SM00530">
    <property type="entry name" value="HTH_XRE"/>
    <property type="match status" value="1"/>
</dbReference>
<feature type="domain" description="HTH cro/C1-type" evidence="2">
    <location>
        <begin position="24"/>
        <end position="78"/>
    </location>
</feature>
<dbReference type="Pfam" id="PF13176">
    <property type="entry name" value="TPR_7"/>
    <property type="match status" value="1"/>
</dbReference>
<evidence type="ECO:0000256" key="1">
    <source>
        <dbReference type="SAM" id="MobiDB-lite"/>
    </source>
</evidence>
<dbReference type="PROSITE" id="PS50943">
    <property type="entry name" value="HTH_CROC1"/>
    <property type="match status" value="1"/>
</dbReference>
<dbReference type="AlphaFoldDB" id="A0A1H6EFZ2"/>
<dbReference type="Pfam" id="PF13424">
    <property type="entry name" value="TPR_12"/>
    <property type="match status" value="3"/>
</dbReference>
<dbReference type="Gene3D" id="1.25.40.10">
    <property type="entry name" value="Tetratricopeptide repeat domain"/>
    <property type="match status" value="2"/>
</dbReference>
<dbReference type="InterPro" id="IPR001387">
    <property type="entry name" value="Cro/C1-type_HTH"/>
</dbReference>
<dbReference type="Pfam" id="PF13560">
    <property type="entry name" value="HTH_31"/>
    <property type="match status" value="1"/>
</dbReference>
<dbReference type="CDD" id="cd00093">
    <property type="entry name" value="HTH_XRE"/>
    <property type="match status" value="1"/>
</dbReference>
<dbReference type="SUPFAM" id="SSF48452">
    <property type="entry name" value="TPR-like"/>
    <property type="match status" value="2"/>
</dbReference>
<dbReference type="InterPro" id="IPR010982">
    <property type="entry name" value="Lambda_DNA-bd_dom_sf"/>
</dbReference>
<dbReference type="InterPro" id="IPR002182">
    <property type="entry name" value="NB-ARC"/>
</dbReference>
<keyword evidence="4" id="KW-1185">Reference proteome</keyword>
<organism evidence="3 4">
    <name type="scientific">Nonomuraea solani</name>
    <dbReference type="NCBI Taxonomy" id="1144553"/>
    <lineage>
        <taxon>Bacteria</taxon>
        <taxon>Bacillati</taxon>
        <taxon>Actinomycetota</taxon>
        <taxon>Actinomycetes</taxon>
        <taxon>Streptosporangiales</taxon>
        <taxon>Streptosporangiaceae</taxon>
        <taxon>Nonomuraea</taxon>
    </lineage>
</organism>
<dbReference type="PANTHER" id="PTHR10098:SF108">
    <property type="entry name" value="TETRATRICOPEPTIDE REPEAT PROTEIN 28"/>
    <property type="match status" value="1"/>
</dbReference>
<protein>
    <submittedName>
        <fullName evidence="3">Tetratricopeptide (TPR) repeat</fullName>
    </submittedName>
</protein>
<proteinExistence type="predicted"/>
<dbReference type="InterPro" id="IPR019734">
    <property type="entry name" value="TPR_rpt"/>
</dbReference>
<accession>A0A1H6EFZ2</accession>
<reference evidence="3 4" key="1">
    <citation type="submission" date="2016-10" db="EMBL/GenBank/DDBJ databases">
        <authorList>
            <person name="de Groot N.N."/>
        </authorList>
    </citation>
    <scope>NUCLEOTIDE SEQUENCE [LARGE SCALE GENOMIC DNA]</scope>
    <source>
        <strain evidence="3 4">CGMCC 4.7037</strain>
    </source>
</reference>
<dbReference type="Gene3D" id="3.40.50.300">
    <property type="entry name" value="P-loop containing nucleotide triphosphate hydrolases"/>
    <property type="match status" value="1"/>
</dbReference>
<dbReference type="Pfam" id="PF00931">
    <property type="entry name" value="NB-ARC"/>
    <property type="match status" value="1"/>
</dbReference>